<evidence type="ECO:0000256" key="6">
    <source>
        <dbReference type="ARBA" id="ARBA00023055"/>
    </source>
</evidence>
<keyword evidence="12" id="KW-1185">Reference proteome</keyword>
<evidence type="ECO:0000256" key="3">
    <source>
        <dbReference type="ARBA" id="ARBA00022692"/>
    </source>
</evidence>
<evidence type="ECO:0000313" key="11">
    <source>
        <dbReference type="Ensembl" id="ENSONIP00000066708.1"/>
    </source>
</evidence>
<keyword evidence="7" id="KW-0446">Lipid-binding</keyword>
<sequence length="535" mass="60460">MNETHSYDPETFHPSITHSVYVTLEGSRLQLAYPRANIARWASFDETPHKAVFLHSRTYQLANCKVSLVPPGLARKRVWNRKYPICITLAEGEEGEESVVEGQETEEERAEKNTDPHQQFPVTLYLFGRTGREKEEWFQHFVSASRAGAQTSVSDEGNTGKKTSCLSDMEKFTCYSMPNLPFSIILSTIKESTEELPDFPGAMKARTLLDYSSYMIQLMGSESCSPTPSPCHSDKGSPTTSKKVSEKSEPTWVNCLVGRIFWDFLREKYWVDQVAHKIQKKLSKIKLPYFMNELTLADLDMGTCLPHILSTSKPTLDSRGLWLQLELVYTGCLQMTLETKMNLCKLGKEGEDEAHSVPETQKVGSKMKLCILADSDEESSSAGSSDEEEVPPSELQGCVGDKSPVMAAEGHTGGRTSRKILRFVDKIAKSKYFQKATENEYIRKKISEVSNMPLMLSVEVLELSGTLAINIPPPPTDRIWYSFRLPPRLDLHVRPMLGEREVTFTHVTEWIEKKLQCEFQVSPSVFPFAHRDDSD</sequence>
<keyword evidence="3" id="KW-0812">Transmembrane</keyword>
<keyword evidence="6" id="KW-0445">Lipid transport</keyword>
<feature type="region of interest" description="Disordered" evidence="9">
    <location>
        <begin position="223"/>
        <end position="245"/>
    </location>
</feature>
<keyword evidence="8" id="KW-0472">Membrane</keyword>
<feature type="domain" description="SMP-LTD" evidence="10">
    <location>
        <begin position="244"/>
        <end position="531"/>
    </location>
</feature>
<comment type="subcellular location">
    <subcellularLocation>
        <location evidence="1">Endoplasmic reticulum membrane</location>
    </subcellularLocation>
</comment>
<feature type="region of interest" description="Disordered" evidence="9">
    <location>
        <begin position="94"/>
        <end position="115"/>
    </location>
</feature>
<dbReference type="AlphaFoldDB" id="A0A669E1R6"/>
<dbReference type="CDD" id="cd21675">
    <property type="entry name" value="SMP_TEX2"/>
    <property type="match status" value="1"/>
</dbReference>
<evidence type="ECO:0000256" key="7">
    <source>
        <dbReference type="ARBA" id="ARBA00023121"/>
    </source>
</evidence>
<evidence type="ECO:0000259" key="10">
    <source>
        <dbReference type="PROSITE" id="PS51847"/>
    </source>
</evidence>
<accession>A0A669E1R6</accession>
<keyword evidence="5" id="KW-1133">Transmembrane helix</keyword>
<reference evidence="11" key="2">
    <citation type="submission" date="2025-08" db="UniProtKB">
        <authorList>
            <consortium name="Ensembl"/>
        </authorList>
    </citation>
    <scope>IDENTIFICATION</scope>
</reference>
<gene>
    <name evidence="11" type="primary">LOC100694551</name>
</gene>
<keyword evidence="2" id="KW-0813">Transport</keyword>
<feature type="compositionally biased region" description="Acidic residues" evidence="9">
    <location>
        <begin position="378"/>
        <end position="391"/>
    </location>
</feature>
<dbReference type="GO" id="GO:0008289">
    <property type="term" value="F:lipid binding"/>
    <property type="evidence" value="ECO:0007669"/>
    <property type="project" value="UniProtKB-KW"/>
</dbReference>
<dbReference type="PROSITE" id="PS51847">
    <property type="entry name" value="SMP"/>
    <property type="match status" value="1"/>
</dbReference>
<proteinExistence type="predicted"/>
<evidence type="ECO:0000256" key="1">
    <source>
        <dbReference type="ARBA" id="ARBA00004586"/>
    </source>
</evidence>
<name>A0A669E1R6_ORENI</name>
<protein>
    <recommendedName>
        <fullName evidence="10">SMP-LTD domain-containing protein</fullName>
    </recommendedName>
</protein>
<dbReference type="Ensembl" id="ENSONIT00000036845.1">
    <property type="protein sequence ID" value="ENSONIP00000066708.1"/>
    <property type="gene ID" value="ENSONIG00000017210.2"/>
</dbReference>
<evidence type="ECO:0000256" key="2">
    <source>
        <dbReference type="ARBA" id="ARBA00022448"/>
    </source>
</evidence>
<evidence type="ECO:0000256" key="8">
    <source>
        <dbReference type="ARBA" id="ARBA00023136"/>
    </source>
</evidence>
<reference evidence="12" key="1">
    <citation type="submission" date="2012-01" db="EMBL/GenBank/DDBJ databases">
        <title>The Genome Sequence of Oreochromis niloticus (Nile Tilapia).</title>
        <authorList>
            <consortium name="Broad Institute Genome Assembly Team"/>
            <consortium name="Broad Institute Sequencing Platform"/>
            <person name="Di Palma F."/>
            <person name="Johnson J."/>
            <person name="Lander E.S."/>
            <person name="Lindblad-Toh K."/>
        </authorList>
    </citation>
    <scope>NUCLEOTIDE SEQUENCE [LARGE SCALE GENOMIC DNA]</scope>
</reference>
<feature type="region of interest" description="Disordered" evidence="9">
    <location>
        <begin position="378"/>
        <end position="401"/>
    </location>
</feature>
<keyword evidence="4" id="KW-0256">Endoplasmic reticulum</keyword>
<evidence type="ECO:0000256" key="9">
    <source>
        <dbReference type="SAM" id="MobiDB-lite"/>
    </source>
</evidence>
<feature type="compositionally biased region" description="Acidic residues" evidence="9">
    <location>
        <begin position="94"/>
        <end position="108"/>
    </location>
</feature>
<dbReference type="GO" id="GO:0006869">
    <property type="term" value="P:lipid transport"/>
    <property type="evidence" value="ECO:0007669"/>
    <property type="project" value="UniProtKB-KW"/>
</dbReference>
<dbReference type="GO" id="GO:0005789">
    <property type="term" value="C:endoplasmic reticulum membrane"/>
    <property type="evidence" value="ECO:0007669"/>
    <property type="project" value="UniProtKB-SubCell"/>
</dbReference>
<dbReference type="InterPro" id="IPR031468">
    <property type="entry name" value="SMP_LBD"/>
</dbReference>
<dbReference type="Proteomes" id="UP000005207">
    <property type="component" value="Linkage group LG4"/>
</dbReference>
<dbReference type="PANTHER" id="PTHR13466">
    <property type="entry name" value="TEX2 PROTEIN-RELATED"/>
    <property type="match status" value="1"/>
</dbReference>
<evidence type="ECO:0000256" key="5">
    <source>
        <dbReference type="ARBA" id="ARBA00022989"/>
    </source>
</evidence>
<dbReference type="PANTHER" id="PTHR13466:SF4">
    <property type="entry name" value="SMP-LTD DOMAIN-CONTAINING PROTEIN"/>
    <property type="match status" value="1"/>
</dbReference>
<organism evidence="11 12">
    <name type="scientific">Oreochromis niloticus</name>
    <name type="common">Nile tilapia</name>
    <name type="synonym">Tilapia nilotica</name>
    <dbReference type="NCBI Taxonomy" id="8128"/>
    <lineage>
        <taxon>Eukaryota</taxon>
        <taxon>Metazoa</taxon>
        <taxon>Chordata</taxon>
        <taxon>Craniata</taxon>
        <taxon>Vertebrata</taxon>
        <taxon>Euteleostomi</taxon>
        <taxon>Actinopterygii</taxon>
        <taxon>Neopterygii</taxon>
        <taxon>Teleostei</taxon>
        <taxon>Neoteleostei</taxon>
        <taxon>Acanthomorphata</taxon>
        <taxon>Ovalentaria</taxon>
        <taxon>Cichlomorphae</taxon>
        <taxon>Cichliformes</taxon>
        <taxon>Cichlidae</taxon>
        <taxon>African cichlids</taxon>
        <taxon>Pseudocrenilabrinae</taxon>
        <taxon>Oreochromini</taxon>
        <taxon>Oreochromis</taxon>
    </lineage>
</organism>
<evidence type="ECO:0000313" key="12">
    <source>
        <dbReference type="Proteomes" id="UP000005207"/>
    </source>
</evidence>
<reference evidence="11" key="3">
    <citation type="submission" date="2025-09" db="UniProtKB">
        <authorList>
            <consortium name="Ensembl"/>
        </authorList>
    </citation>
    <scope>IDENTIFICATION</scope>
</reference>
<evidence type="ECO:0000256" key="4">
    <source>
        <dbReference type="ARBA" id="ARBA00022824"/>
    </source>
</evidence>
<dbReference type="GeneTree" id="ENSGT00940000164352"/>